<evidence type="ECO:0000313" key="6">
    <source>
        <dbReference type="Proteomes" id="UP000186385"/>
    </source>
</evidence>
<evidence type="ECO:0000259" key="3">
    <source>
        <dbReference type="Pfam" id="PF00266"/>
    </source>
</evidence>
<dbReference type="InterPro" id="IPR015424">
    <property type="entry name" value="PyrdxlP-dep_Trfase"/>
</dbReference>
<dbReference type="InterPro" id="IPR015421">
    <property type="entry name" value="PyrdxlP-dep_Trfase_major"/>
</dbReference>
<dbReference type="GO" id="GO:0003824">
    <property type="term" value="F:catalytic activity"/>
    <property type="evidence" value="ECO:0007669"/>
    <property type="project" value="UniProtKB-ARBA"/>
</dbReference>
<dbReference type="Gene3D" id="3.90.1150.10">
    <property type="entry name" value="Aspartate Aminotransferase, domain 1"/>
    <property type="match status" value="1"/>
</dbReference>
<dbReference type="EMBL" id="MWSK01000001">
    <property type="protein sequence ID" value="OXS80518.1"/>
    <property type="molecule type" value="Genomic_DNA"/>
</dbReference>
<reference evidence="4" key="3">
    <citation type="submission" date="2017-03" db="EMBL/GenBank/DDBJ databases">
        <authorList>
            <person name="Dastager S.G."/>
            <person name="Neurgaonkar P.S."/>
            <person name="Dharne M.S."/>
        </authorList>
    </citation>
    <scope>NUCLEOTIDE SEQUENCE</scope>
    <source>
        <strain evidence="4">DSM 25145</strain>
    </source>
</reference>
<dbReference type="InterPro" id="IPR000192">
    <property type="entry name" value="Aminotrans_V_dom"/>
</dbReference>
<keyword evidence="2" id="KW-0663">Pyridoxal phosphate</keyword>
<dbReference type="SUPFAM" id="SSF53383">
    <property type="entry name" value="PLP-dependent transferases"/>
    <property type="match status" value="1"/>
</dbReference>
<reference evidence="7" key="2">
    <citation type="submission" date="2017-03" db="EMBL/GenBank/DDBJ databases">
        <title>Bacillus sp. V-88(T) DSM27956, whole genome shotgun sequencing project.</title>
        <authorList>
            <person name="Dastager S.G."/>
            <person name="Neurgaonkar P.S."/>
            <person name="Dharne M.S."/>
        </authorList>
    </citation>
    <scope>NUCLEOTIDE SEQUENCE [LARGE SCALE GENOMIC DNA]</scope>
    <source>
        <strain evidence="7">DSM 25145</strain>
    </source>
</reference>
<dbReference type="NCBIfam" id="NF002806">
    <property type="entry name" value="PRK02948.1"/>
    <property type="match status" value="1"/>
</dbReference>
<reference evidence="5 6" key="1">
    <citation type="submission" date="2017-01" db="EMBL/GenBank/DDBJ databases">
        <authorList>
            <person name="Mah S.A."/>
            <person name="Swanson W.J."/>
            <person name="Moy G.W."/>
            <person name="Vacquier V.D."/>
        </authorList>
    </citation>
    <scope>NUCLEOTIDE SEQUENCE [LARGE SCALE GENOMIC DNA]</scope>
    <source>
        <strain evidence="5 6">NIO-1016</strain>
    </source>
</reference>
<dbReference type="Pfam" id="PF00266">
    <property type="entry name" value="Aminotran_5"/>
    <property type="match status" value="1"/>
</dbReference>
<dbReference type="STRING" id="1017273.SAMN05443094_101678"/>
<dbReference type="InterPro" id="IPR016454">
    <property type="entry name" value="Cysteine_dSase"/>
</dbReference>
<protein>
    <submittedName>
        <fullName evidence="5">Cysteine desulfurase</fullName>
    </submittedName>
</protein>
<dbReference type="PANTHER" id="PTHR11601:SF36">
    <property type="entry name" value="CYSTEINE DESULFURASE NIFS-RELATED"/>
    <property type="match status" value="1"/>
</dbReference>
<evidence type="ECO:0000256" key="2">
    <source>
        <dbReference type="ARBA" id="ARBA00022898"/>
    </source>
</evidence>
<evidence type="ECO:0000313" key="4">
    <source>
        <dbReference type="EMBL" id="OXS80518.1"/>
    </source>
</evidence>
<dbReference type="PANTHER" id="PTHR11601">
    <property type="entry name" value="CYSTEINE DESULFURYLASE FAMILY MEMBER"/>
    <property type="match status" value="1"/>
</dbReference>
<evidence type="ECO:0000313" key="5">
    <source>
        <dbReference type="EMBL" id="SIQ09285.1"/>
    </source>
</evidence>
<dbReference type="Gene3D" id="1.10.260.50">
    <property type="match status" value="1"/>
</dbReference>
<dbReference type="PIRSF" id="PIRSF005572">
    <property type="entry name" value="NifS"/>
    <property type="match status" value="1"/>
</dbReference>
<dbReference type="RefSeq" id="WP_045849794.1">
    <property type="nucleotide sequence ID" value="NZ_FTLX01000001.1"/>
</dbReference>
<name>A0A1N6PYC8_9BACI</name>
<sequence>MYFDYAATSPMKKEALDTYLEAARLFWGNTSSPHDEGTRASLLLEECRKKIAERAGVLKEGIYFTGSGTEGNVLAILSLARKGTKKHIITSAAEHTSVHSAMTLLESEGFDVTRLPMNEHGVVTVDSVVNAIRPDTALISIQHVNPEIGTIQPVEAIAAAAKKEGILFHTDCVQSFGKLQLHAIQADAMTFSAHKMGGPKGCGAIYLSPYHAVAPVFPGLTHEKGIRGGTVDTPAIAAFAEAAQTAPSLDSLWVLRNELKKQLDGSSVKWIEGPSSAQYPGVIGLCIPGMEGQLVMLALNAQNMFISTGSACDASSASGMKAALAMGMTLEEARQFFRISFGPETTRAEAARLGQALLSIAGQTVML</sequence>
<dbReference type="OrthoDB" id="9808002at2"/>
<dbReference type="Proteomes" id="UP000215545">
    <property type="component" value="Unassembled WGS sequence"/>
</dbReference>
<organism evidence="5 6">
    <name type="scientific">Domibacillus enclensis</name>
    <dbReference type="NCBI Taxonomy" id="1017273"/>
    <lineage>
        <taxon>Bacteria</taxon>
        <taxon>Bacillati</taxon>
        <taxon>Bacillota</taxon>
        <taxon>Bacilli</taxon>
        <taxon>Bacillales</taxon>
        <taxon>Bacillaceae</taxon>
        <taxon>Domibacillus</taxon>
    </lineage>
</organism>
<dbReference type="AlphaFoldDB" id="A0A1N6PYC8"/>
<gene>
    <name evidence="4" type="ORF">B1B05_03295</name>
    <name evidence="5" type="ORF">SAMN05443094_101678</name>
</gene>
<dbReference type="EMBL" id="FTLX01000001">
    <property type="protein sequence ID" value="SIQ09285.1"/>
    <property type="molecule type" value="Genomic_DNA"/>
</dbReference>
<dbReference type="Proteomes" id="UP000186385">
    <property type="component" value="Unassembled WGS sequence"/>
</dbReference>
<feature type="domain" description="Aminotransferase class V" evidence="3">
    <location>
        <begin position="1"/>
        <end position="353"/>
    </location>
</feature>
<proteinExistence type="predicted"/>
<comment type="cofactor">
    <cofactor evidence="1">
        <name>pyridoxal 5'-phosphate</name>
        <dbReference type="ChEBI" id="CHEBI:597326"/>
    </cofactor>
</comment>
<dbReference type="Gene3D" id="3.40.640.10">
    <property type="entry name" value="Type I PLP-dependent aspartate aminotransferase-like (Major domain)"/>
    <property type="match status" value="1"/>
</dbReference>
<evidence type="ECO:0000256" key="1">
    <source>
        <dbReference type="ARBA" id="ARBA00001933"/>
    </source>
</evidence>
<dbReference type="InterPro" id="IPR015422">
    <property type="entry name" value="PyrdxlP-dep_Trfase_small"/>
</dbReference>
<evidence type="ECO:0000313" key="7">
    <source>
        <dbReference type="Proteomes" id="UP000215545"/>
    </source>
</evidence>
<keyword evidence="7" id="KW-1185">Reference proteome</keyword>
<accession>A0A1N6PYC8</accession>